<dbReference type="Gene3D" id="1.10.3290.10">
    <property type="entry name" value="Fido-like domain"/>
    <property type="match status" value="1"/>
</dbReference>
<dbReference type="InterPro" id="IPR040198">
    <property type="entry name" value="Fido_containing"/>
</dbReference>
<comment type="caution">
    <text evidence="4">The sequence shown here is derived from an EMBL/GenBank/DDBJ whole genome shotgun (WGS) entry which is preliminary data.</text>
</comment>
<evidence type="ECO:0000313" key="5">
    <source>
        <dbReference type="Proteomes" id="UP000320359"/>
    </source>
</evidence>
<keyword evidence="2" id="KW-0067">ATP-binding</keyword>
<evidence type="ECO:0000313" key="4">
    <source>
        <dbReference type="EMBL" id="TRW48905.1"/>
    </source>
</evidence>
<evidence type="ECO:0000259" key="3">
    <source>
        <dbReference type="PROSITE" id="PS51459"/>
    </source>
</evidence>
<gene>
    <name evidence="4" type="ORF">FM042_07945</name>
</gene>
<dbReference type="Pfam" id="PF02661">
    <property type="entry name" value="Fic"/>
    <property type="match status" value="1"/>
</dbReference>
<dbReference type="Proteomes" id="UP000320359">
    <property type="component" value="Unassembled WGS sequence"/>
</dbReference>
<sequence length="513" mass="58360">MVLGRQVKFFDEEAFPEPEAALVGYAWLITEYRLSVPAPDEIYAIIPAKNAKRSKGRWRLLGSRYKPDAHWFAQLTFALKYEGVDLAIIRSLFIALGEQDVTSSILTEPTGAYSRRIWFLYEWLIGQVLPIEDATSGNYVDALNEALQFGCRPRKIARQRINNNLPGVSGFCPLIKKTDAIVQYIEAQLSEKAIRSIGGVHSDLLARAAAFLLLSDSKASYSIEGERPPRNRIERWGKIIGQAGQKDLTIDEIERLQEIVIPDNRFIVPGIRVTGGFVGEHDRVTNLPIPEHISAKPEDLNELLSSYLDAYHVMKVSEFHPVLMATVIAFSFVFIHPLEDGNGRIHRYLMHHVLSASGFTPKGVIFPVSAVILKKIGEYKSVLESFTKPRLRYIEWEPTGEGNVHVTNDTIDLYRYGDMTRQAEFLFACVKDTVEQVLPEEVRYLKRYDEVWEYLNNRFDMPHKDMSLLLNFLTQGKGRLSQRAKGKEFAGLTDEEVAEIESKYHEVFFSDAL</sequence>
<dbReference type="GO" id="GO:0005524">
    <property type="term" value="F:ATP binding"/>
    <property type="evidence" value="ECO:0007669"/>
    <property type="project" value="UniProtKB-KW"/>
</dbReference>
<evidence type="ECO:0000256" key="2">
    <source>
        <dbReference type="PIRSR" id="PIRSR640198-2"/>
    </source>
</evidence>
<keyword evidence="5" id="KW-1185">Reference proteome</keyword>
<dbReference type="InterPro" id="IPR003812">
    <property type="entry name" value="Fido"/>
</dbReference>
<dbReference type="RefSeq" id="WP_143235890.1">
    <property type="nucleotide sequence ID" value="NZ_VJWL01000002.1"/>
</dbReference>
<feature type="binding site" evidence="2">
    <location>
        <begin position="340"/>
        <end position="347"/>
    </location>
    <ligand>
        <name>ATP</name>
        <dbReference type="ChEBI" id="CHEBI:30616"/>
    </ligand>
</feature>
<proteinExistence type="predicted"/>
<feature type="active site" evidence="1">
    <location>
        <position position="336"/>
    </location>
</feature>
<keyword evidence="2" id="KW-0547">Nucleotide-binding</keyword>
<name>A0A552X1P6_9GAMM</name>
<feature type="domain" description="Fido" evidence="3">
    <location>
        <begin position="248"/>
        <end position="399"/>
    </location>
</feature>
<reference evidence="4 5" key="1">
    <citation type="submission" date="2019-07" db="EMBL/GenBank/DDBJ databases">
        <authorList>
            <person name="Yang M."/>
            <person name="Zhao D."/>
            <person name="Xiang H."/>
        </authorList>
    </citation>
    <scope>NUCLEOTIDE SEQUENCE [LARGE SCALE GENOMIC DNA]</scope>
    <source>
        <strain evidence="4 5">IM1326</strain>
    </source>
</reference>
<dbReference type="InterPro" id="IPR036597">
    <property type="entry name" value="Fido-like_dom_sf"/>
</dbReference>
<dbReference type="EMBL" id="VJWL01000002">
    <property type="protein sequence ID" value="TRW48905.1"/>
    <property type="molecule type" value="Genomic_DNA"/>
</dbReference>
<evidence type="ECO:0000256" key="1">
    <source>
        <dbReference type="PIRSR" id="PIRSR640198-1"/>
    </source>
</evidence>
<dbReference type="PANTHER" id="PTHR13504">
    <property type="entry name" value="FIDO DOMAIN-CONTAINING PROTEIN DDB_G0283145"/>
    <property type="match status" value="1"/>
</dbReference>
<dbReference type="SUPFAM" id="SSF140931">
    <property type="entry name" value="Fic-like"/>
    <property type="match status" value="1"/>
</dbReference>
<accession>A0A552X1P6</accession>
<organism evidence="4 5">
    <name type="scientific">Aliidiomarina halalkaliphila</name>
    <dbReference type="NCBI Taxonomy" id="2593535"/>
    <lineage>
        <taxon>Bacteria</taxon>
        <taxon>Pseudomonadati</taxon>
        <taxon>Pseudomonadota</taxon>
        <taxon>Gammaproteobacteria</taxon>
        <taxon>Alteromonadales</taxon>
        <taxon>Idiomarinaceae</taxon>
        <taxon>Aliidiomarina</taxon>
    </lineage>
</organism>
<dbReference type="PROSITE" id="PS51459">
    <property type="entry name" value="FIDO"/>
    <property type="match status" value="1"/>
</dbReference>
<dbReference type="AlphaFoldDB" id="A0A552X1P6"/>
<protein>
    <submittedName>
        <fullName evidence="4">Fic family protein</fullName>
    </submittedName>
</protein>
<dbReference type="OrthoDB" id="9807853at2"/>
<dbReference type="PANTHER" id="PTHR13504:SF38">
    <property type="entry name" value="FIDO DOMAIN-CONTAINING PROTEIN"/>
    <property type="match status" value="1"/>
</dbReference>